<evidence type="ECO:0000256" key="1">
    <source>
        <dbReference type="ARBA" id="ARBA00022630"/>
    </source>
</evidence>
<dbReference type="Proteomes" id="UP001161017">
    <property type="component" value="Unassembled WGS sequence"/>
</dbReference>
<dbReference type="SUPFAM" id="SSF51971">
    <property type="entry name" value="Nucleotide-binding domain"/>
    <property type="match status" value="1"/>
</dbReference>
<comment type="caution">
    <text evidence="4">The sequence shown here is derived from an EMBL/GenBank/DDBJ whole genome shotgun (WGS) entry which is preliminary data.</text>
</comment>
<dbReference type="InterPro" id="IPR050346">
    <property type="entry name" value="FMO-like"/>
</dbReference>
<dbReference type="GO" id="GO:0016491">
    <property type="term" value="F:oxidoreductase activity"/>
    <property type="evidence" value="ECO:0007669"/>
    <property type="project" value="UniProtKB-KW"/>
</dbReference>
<dbReference type="AlphaFoldDB" id="A0AA43QJM3"/>
<keyword evidence="3" id="KW-0560">Oxidoreductase</keyword>
<accession>A0AA43QJM3</accession>
<proteinExistence type="predicted"/>
<evidence type="ECO:0000256" key="2">
    <source>
        <dbReference type="ARBA" id="ARBA00022827"/>
    </source>
</evidence>
<evidence type="ECO:0000313" key="4">
    <source>
        <dbReference type="EMBL" id="MDI1486559.1"/>
    </source>
</evidence>
<sequence length="531" mass="59461">MYDTFWTQTPLDMAEYSDVPLSPRPPLDEQYYGFFPAKYVTSYLEKYVDSHFYDDRSIRDRIRFNTKVINVSKTSSGVGPGWKLKIQRSYNNELGPPGLPLELCTKKLIDATGLTSSPNIPSLPGQDKFQGLAIHHKSFGQHERAILDDPKNQNICVVGGGKSAADVAYACAKAGKVVSWVIKDDGNGPAAFLSVQGRKGYENSSYAFYTRFTSMFLPCVFHPLGWCYDWLHRSKLGLWVLRKVWDGVDQGYRKTAGFKTGRGQGMGFDELEPDTSAGINQRADFFATIAERVHVYRRNIDNLSEHGITFAPKGTTDDSKPVEIPADAIVYCTGWSTVSSIFSEEMSSYLGLRVRLDEKSASFPSKWTDLELAAEADVIARFPMLAQTPPHYRSEPSQSPFRLYKCIAPLSDARDRSIVCLGKLIVGNNFMAAEVQALWAVAYLDGEVQCKKDAMAGDIAKTVAWNRRRYLNKGQLGSYFFFDSVAYTDMLLGQLGLSSHRPSGFWANLHETCFLSKFGSLLNEYKSLRQS</sequence>
<keyword evidence="5" id="KW-1185">Reference proteome</keyword>
<gene>
    <name evidence="4" type="ORF">OHK93_005790</name>
</gene>
<protein>
    <submittedName>
        <fullName evidence="4">Uncharacterized protein</fullName>
    </submittedName>
</protein>
<evidence type="ECO:0000313" key="5">
    <source>
        <dbReference type="Proteomes" id="UP001161017"/>
    </source>
</evidence>
<dbReference type="InterPro" id="IPR036188">
    <property type="entry name" value="FAD/NAD-bd_sf"/>
</dbReference>
<name>A0AA43QJM3_9LECA</name>
<dbReference type="PANTHER" id="PTHR23023">
    <property type="entry name" value="DIMETHYLANILINE MONOOXYGENASE"/>
    <property type="match status" value="1"/>
</dbReference>
<keyword evidence="2" id="KW-0274">FAD</keyword>
<dbReference type="SUPFAM" id="SSF51905">
    <property type="entry name" value="FAD/NAD(P)-binding domain"/>
    <property type="match status" value="1"/>
</dbReference>
<dbReference type="Pfam" id="PF13738">
    <property type="entry name" value="Pyr_redox_3"/>
    <property type="match status" value="1"/>
</dbReference>
<keyword evidence="1" id="KW-0285">Flavoprotein</keyword>
<dbReference type="EMBL" id="JAPUFD010000003">
    <property type="protein sequence ID" value="MDI1486559.1"/>
    <property type="molecule type" value="Genomic_DNA"/>
</dbReference>
<organism evidence="4 5">
    <name type="scientific">Ramalina farinacea</name>
    <dbReference type="NCBI Taxonomy" id="258253"/>
    <lineage>
        <taxon>Eukaryota</taxon>
        <taxon>Fungi</taxon>
        <taxon>Dikarya</taxon>
        <taxon>Ascomycota</taxon>
        <taxon>Pezizomycotina</taxon>
        <taxon>Lecanoromycetes</taxon>
        <taxon>OSLEUM clade</taxon>
        <taxon>Lecanoromycetidae</taxon>
        <taxon>Lecanorales</taxon>
        <taxon>Lecanorineae</taxon>
        <taxon>Ramalinaceae</taxon>
        <taxon>Ramalina</taxon>
    </lineage>
</organism>
<reference evidence="4" key="1">
    <citation type="journal article" date="2023" name="Genome Biol. Evol.">
        <title>First Whole Genome Sequence and Flow Cytometry Genome Size Data for the Lichen-Forming Fungus Ramalina farinacea (Ascomycota).</title>
        <authorList>
            <person name="Llewellyn T."/>
            <person name="Mian S."/>
            <person name="Hill R."/>
            <person name="Leitch I.J."/>
            <person name="Gaya E."/>
        </authorList>
    </citation>
    <scope>NUCLEOTIDE SEQUENCE</scope>
    <source>
        <strain evidence="4">LIQ254RAFAR</strain>
    </source>
</reference>
<evidence type="ECO:0000256" key="3">
    <source>
        <dbReference type="ARBA" id="ARBA00023002"/>
    </source>
</evidence>
<dbReference type="Gene3D" id="3.50.50.60">
    <property type="entry name" value="FAD/NAD(P)-binding domain"/>
    <property type="match status" value="1"/>
</dbReference>